<dbReference type="GO" id="GO:0005739">
    <property type="term" value="C:mitochondrion"/>
    <property type="evidence" value="ECO:0007669"/>
    <property type="project" value="TreeGrafter"/>
</dbReference>
<dbReference type="EMBL" id="MVBO01000110">
    <property type="protein sequence ID" value="OZJ03010.1"/>
    <property type="molecule type" value="Genomic_DNA"/>
</dbReference>
<organism evidence="2 3">
    <name type="scientific">Bifiguratus adelaidae</name>
    <dbReference type="NCBI Taxonomy" id="1938954"/>
    <lineage>
        <taxon>Eukaryota</taxon>
        <taxon>Fungi</taxon>
        <taxon>Fungi incertae sedis</taxon>
        <taxon>Mucoromycota</taxon>
        <taxon>Mucoromycotina</taxon>
        <taxon>Endogonomycetes</taxon>
        <taxon>Endogonales</taxon>
        <taxon>Endogonales incertae sedis</taxon>
        <taxon>Bifiguratus</taxon>
    </lineage>
</organism>
<accession>A0A261XXC5</accession>
<dbReference type="OrthoDB" id="5950063at2759"/>
<dbReference type="AlphaFoldDB" id="A0A261XXC5"/>
<keyword evidence="1" id="KW-0472">Membrane</keyword>
<reference evidence="2 3" key="1">
    <citation type="journal article" date="2017" name="Mycologia">
        <title>Bifiguratus adelaidae, gen. et sp. nov., a new member of Mucoromycotina in endophytic and soil-dwelling habitats.</title>
        <authorList>
            <person name="Torres-Cruz T.J."/>
            <person name="Billingsley Tobias T.L."/>
            <person name="Almatruk M."/>
            <person name="Hesse C."/>
            <person name="Kuske C.R."/>
            <person name="Desiro A."/>
            <person name="Benucci G.M."/>
            <person name="Bonito G."/>
            <person name="Stajich J.E."/>
            <person name="Dunlap C."/>
            <person name="Arnold A.E."/>
            <person name="Porras-Alfaro A."/>
        </authorList>
    </citation>
    <scope>NUCLEOTIDE SEQUENCE [LARGE SCALE GENOMIC DNA]</scope>
    <source>
        <strain evidence="2 3">AZ0501</strain>
    </source>
</reference>
<dbReference type="InterPro" id="IPR045325">
    <property type="entry name" value="TMEM70/TMEM186/TMEM223"/>
</dbReference>
<protein>
    <recommendedName>
        <fullName evidence="4">Transmembrane protein 223</fullName>
    </recommendedName>
</protein>
<feature type="transmembrane region" description="Helical" evidence="1">
    <location>
        <begin position="109"/>
        <end position="131"/>
    </location>
</feature>
<sequence>MIQGSWLRWTIQHAFARSLSTRPATKATERVSVSTAIKSLKQKLQHKDVEFYQAPASARRTFVLLYVAAGVQILFWGNLGSLAYVSYAEKKKDGAEDAQPTLASKPKRMAVAGALIGVGTMIAGAMCIYPWRYVRRITLLRGGNSLRLQTYGWGKNSTRELPVDTVYAKQKIYTGIGPKGTDALGSSASQLYLRIQSERLAYILDRKGKYLDPRVFDGVFYSRSGL</sequence>
<dbReference type="Pfam" id="PF06979">
    <property type="entry name" value="TMEM70"/>
    <property type="match status" value="1"/>
</dbReference>
<evidence type="ECO:0000256" key="1">
    <source>
        <dbReference type="SAM" id="Phobius"/>
    </source>
</evidence>
<dbReference type="InterPro" id="IPR026100">
    <property type="entry name" value="Tmem223"/>
</dbReference>
<evidence type="ECO:0000313" key="2">
    <source>
        <dbReference type="EMBL" id="OZJ03010.1"/>
    </source>
</evidence>
<feature type="transmembrane region" description="Helical" evidence="1">
    <location>
        <begin position="63"/>
        <end position="87"/>
    </location>
</feature>
<keyword evidence="3" id="KW-1185">Reference proteome</keyword>
<comment type="caution">
    <text evidence="2">The sequence shown here is derived from an EMBL/GenBank/DDBJ whole genome shotgun (WGS) entry which is preliminary data.</text>
</comment>
<evidence type="ECO:0008006" key="4">
    <source>
        <dbReference type="Google" id="ProtNLM"/>
    </source>
</evidence>
<name>A0A261XXC5_9FUNG</name>
<proteinExistence type="predicted"/>
<keyword evidence="1" id="KW-1133">Transmembrane helix</keyword>
<dbReference type="PANTHER" id="PTHR14549:SF2">
    <property type="entry name" value="TRANSMEMBRANE PROTEIN 223"/>
    <property type="match status" value="1"/>
</dbReference>
<dbReference type="PANTHER" id="PTHR14549">
    <property type="entry name" value="TRANSMEMBRANE PROTEIN 223"/>
    <property type="match status" value="1"/>
</dbReference>
<gene>
    <name evidence="2" type="ORF">BZG36_03970</name>
</gene>
<evidence type="ECO:0000313" key="3">
    <source>
        <dbReference type="Proteomes" id="UP000242875"/>
    </source>
</evidence>
<keyword evidence="1" id="KW-0812">Transmembrane</keyword>
<dbReference type="Proteomes" id="UP000242875">
    <property type="component" value="Unassembled WGS sequence"/>
</dbReference>